<dbReference type="InterPro" id="IPR036097">
    <property type="entry name" value="HisK_dim/P_sf"/>
</dbReference>
<dbReference type="RefSeq" id="WP_304541508.1">
    <property type="nucleotide sequence ID" value="NZ_JARPTC010000005.1"/>
</dbReference>
<organism evidence="12 13">
    <name type="scientific">Desulforamulus aquiferis</name>
    <dbReference type="NCBI Taxonomy" id="1397668"/>
    <lineage>
        <taxon>Bacteria</taxon>
        <taxon>Bacillati</taxon>
        <taxon>Bacillota</taxon>
        <taxon>Clostridia</taxon>
        <taxon>Eubacteriales</taxon>
        <taxon>Peptococcaceae</taxon>
        <taxon>Desulforamulus</taxon>
    </lineage>
</organism>
<dbReference type="PROSITE" id="PS50109">
    <property type="entry name" value="HIS_KIN"/>
    <property type="match status" value="1"/>
</dbReference>
<dbReference type="NCBIfam" id="TIGR00229">
    <property type="entry name" value="sensory_box"/>
    <property type="match status" value="1"/>
</dbReference>
<feature type="domain" description="PAS" evidence="10">
    <location>
        <begin position="241"/>
        <end position="279"/>
    </location>
</feature>
<evidence type="ECO:0000313" key="12">
    <source>
        <dbReference type="EMBL" id="MDO7786472.1"/>
    </source>
</evidence>
<evidence type="ECO:0000256" key="5">
    <source>
        <dbReference type="ARBA" id="ARBA00022741"/>
    </source>
</evidence>
<dbReference type="InterPro" id="IPR003018">
    <property type="entry name" value="GAF"/>
</dbReference>
<sequence length="581" mass="64677">MKDFEELVSVPQLDQSELYSKWKKFINGVPLGQEKIFNETLMAWQRCADLGISPYNLRIEELSKEELSYRQGKLTEVLKLLDAHIETVKKTVSTHSTSYCISVADRDGYIMMAINEPGPEPIPFGPGLSPGRCFAEKYVGNNAIGTVLATGQPIAVIGPEHYVQTLHRLSCVGAPIFDISGEIIAVIEITTPTGFESPYTFSLLVAVATAVQAGLRQNLVERQLKETSKVLDQILQQRDIIFNSMSQGVVILNKDGVVIFFNKAAEKIWDLKSEEVDGKAFDCLFQDKCPRQEPLLIKTISEGIAFTNIECKCRNNRERKNLLVNTSLLVDENNAVAGVIGIYTDVTELRRQEERIKEQEKLAVVGQMAAGMAHEIRNPLTSVRGFAQLMSEKQAIDQAVLKEYLEIMINDIDQADGFINHFLQLSRPKPPVKKVSLINDLINDFVRIFESQAFLQGTKVNTQLKDVPPVIMDANQIKQVLLNLCQNSLQALRLGGALTLTTTYISKEKMVRIEIIDNGPGISPVNLKKIGIPFFTTKDTGTGLGLSISYSIVDKHQGRIEVESQEGSGTRFSIYLPVDEQ</sequence>
<dbReference type="Pfam" id="PF02518">
    <property type="entry name" value="HATPase_c"/>
    <property type="match status" value="1"/>
</dbReference>
<reference evidence="12" key="2">
    <citation type="submission" date="2023-03" db="EMBL/GenBank/DDBJ databases">
        <authorList>
            <person name="Zhang Z."/>
        </authorList>
    </citation>
    <scope>NUCLEOTIDE SEQUENCE</scope>
    <source>
        <strain evidence="12">DSA</strain>
    </source>
</reference>
<dbReference type="SUPFAM" id="SSF47384">
    <property type="entry name" value="Homodimeric domain of signal transducing histidine kinase"/>
    <property type="match status" value="1"/>
</dbReference>
<keyword evidence="13" id="KW-1185">Reference proteome</keyword>
<evidence type="ECO:0000256" key="2">
    <source>
        <dbReference type="ARBA" id="ARBA00012438"/>
    </source>
</evidence>
<dbReference type="GO" id="GO:0005524">
    <property type="term" value="F:ATP binding"/>
    <property type="evidence" value="ECO:0007669"/>
    <property type="project" value="UniProtKB-KW"/>
</dbReference>
<feature type="domain" description="PAC" evidence="11">
    <location>
        <begin position="307"/>
        <end position="358"/>
    </location>
</feature>
<name>A0AAW7ZAV7_9FIRM</name>
<dbReference type="InterPro" id="IPR003661">
    <property type="entry name" value="HisK_dim/P_dom"/>
</dbReference>
<comment type="caution">
    <text evidence="12">The sequence shown here is derived from an EMBL/GenBank/DDBJ whole genome shotgun (WGS) entry which is preliminary data.</text>
</comment>
<feature type="domain" description="Histidine kinase" evidence="9">
    <location>
        <begin position="371"/>
        <end position="580"/>
    </location>
</feature>
<protein>
    <recommendedName>
        <fullName evidence="2">histidine kinase</fullName>
        <ecNumber evidence="2">2.7.13.3</ecNumber>
    </recommendedName>
</protein>
<keyword evidence="6" id="KW-0418">Kinase</keyword>
<dbReference type="PANTHER" id="PTHR43065">
    <property type="entry name" value="SENSOR HISTIDINE KINASE"/>
    <property type="match status" value="1"/>
</dbReference>
<dbReference type="Gene3D" id="3.30.565.10">
    <property type="entry name" value="Histidine kinase-like ATPase, C-terminal domain"/>
    <property type="match status" value="1"/>
</dbReference>
<keyword evidence="4" id="KW-0808">Transferase</keyword>
<dbReference type="Pfam" id="PF01590">
    <property type="entry name" value="GAF"/>
    <property type="match status" value="1"/>
</dbReference>
<dbReference type="Pfam" id="PF00512">
    <property type="entry name" value="HisKA"/>
    <property type="match status" value="1"/>
</dbReference>
<evidence type="ECO:0000259" key="10">
    <source>
        <dbReference type="PROSITE" id="PS50112"/>
    </source>
</evidence>
<dbReference type="PROSITE" id="PS50112">
    <property type="entry name" value="PAS"/>
    <property type="match status" value="1"/>
</dbReference>
<dbReference type="PROSITE" id="PS50113">
    <property type="entry name" value="PAC"/>
    <property type="match status" value="1"/>
</dbReference>
<dbReference type="Proteomes" id="UP001172911">
    <property type="component" value="Unassembled WGS sequence"/>
</dbReference>
<dbReference type="InterPro" id="IPR005467">
    <property type="entry name" value="His_kinase_dom"/>
</dbReference>
<evidence type="ECO:0000256" key="7">
    <source>
        <dbReference type="ARBA" id="ARBA00022840"/>
    </source>
</evidence>
<dbReference type="InterPro" id="IPR000700">
    <property type="entry name" value="PAS-assoc_C"/>
</dbReference>
<evidence type="ECO:0000256" key="6">
    <source>
        <dbReference type="ARBA" id="ARBA00022777"/>
    </source>
</evidence>
<evidence type="ECO:0000259" key="9">
    <source>
        <dbReference type="PROSITE" id="PS50109"/>
    </source>
</evidence>
<dbReference type="SMART" id="SM00388">
    <property type="entry name" value="HisKA"/>
    <property type="match status" value="1"/>
</dbReference>
<reference evidence="12" key="1">
    <citation type="journal article" date="2023" name="J. Hazard. Mater.">
        <title>Anaerobic biodegradation of pyrene and benzo[a]pyrene by a new sulfate-reducing Desulforamulus aquiferis strain DSA.</title>
        <authorList>
            <person name="Zhang Z."/>
            <person name="Sun J."/>
            <person name="Gong X."/>
            <person name="Wang C."/>
            <person name="Wang H."/>
        </authorList>
    </citation>
    <scope>NUCLEOTIDE SEQUENCE</scope>
    <source>
        <strain evidence="12">DSA</strain>
    </source>
</reference>
<dbReference type="SUPFAM" id="SSF55781">
    <property type="entry name" value="GAF domain-like"/>
    <property type="match status" value="1"/>
</dbReference>
<dbReference type="InterPro" id="IPR036890">
    <property type="entry name" value="HATPase_C_sf"/>
</dbReference>
<dbReference type="GO" id="GO:0000155">
    <property type="term" value="F:phosphorelay sensor kinase activity"/>
    <property type="evidence" value="ECO:0007669"/>
    <property type="project" value="InterPro"/>
</dbReference>
<dbReference type="Gene3D" id="1.10.287.130">
    <property type="match status" value="1"/>
</dbReference>
<comment type="catalytic activity">
    <reaction evidence="1">
        <text>ATP + protein L-histidine = ADP + protein N-phospho-L-histidine.</text>
        <dbReference type="EC" id="2.7.13.3"/>
    </reaction>
</comment>
<dbReference type="Gene3D" id="3.30.450.40">
    <property type="match status" value="1"/>
</dbReference>
<dbReference type="EMBL" id="JARPTC010000005">
    <property type="protein sequence ID" value="MDO7786472.1"/>
    <property type="molecule type" value="Genomic_DNA"/>
</dbReference>
<dbReference type="SMART" id="SM00091">
    <property type="entry name" value="PAS"/>
    <property type="match status" value="1"/>
</dbReference>
<dbReference type="SUPFAM" id="SSF55874">
    <property type="entry name" value="ATPase domain of HSP90 chaperone/DNA topoisomerase II/histidine kinase"/>
    <property type="match status" value="1"/>
</dbReference>
<dbReference type="SMART" id="SM00387">
    <property type="entry name" value="HATPase_c"/>
    <property type="match status" value="1"/>
</dbReference>
<evidence type="ECO:0000313" key="13">
    <source>
        <dbReference type="Proteomes" id="UP001172911"/>
    </source>
</evidence>
<keyword evidence="8" id="KW-0902">Two-component regulatory system</keyword>
<evidence type="ECO:0000256" key="4">
    <source>
        <dbReference type="ARBA" id="ARBA00022679"/>
    </source>
</evidence>
<dbReference type="InterPro" id="IPR029016">
    <property type="entry name" value="GAF-like_dom_sf"/>
</dbReference>
<dbReference type="AlphaFoldDB" id="A0AAW7ZAV7"/>
<proteinExistence type="predicted"/>
<dbReference type="Pfam" id="PF13426">
    <property type="entry name" value="PAS_9"/>
    <property type="match status" value="1"/>
</dbReference>
<evidence type="ECO:0000256" key="3">
    <source>
        <dbReference type="ARBA" id="ARBA00022553"/>
    </source>
</evidence>
<dbReference type="InterPro" id="IPR000014">
    <property type="entry name" value="PAS"/>
</dbReference>
<dbReference type="CDD" id="cd00130">
    <property type="entry name" value="PAS"/>
    <property type="match status" value="1"/>
</dbReference>
<dbReference type="PRINTS" id="PR00344">
    <property type="entry name" value="BCTRLSENSOR"/>
</dbReference>
<keyword evidence="7 12" id="KW-0067">ATP-binding</keyword>
<dbReference type="Gene3D" id="3.30.450.20">
    <property type="entry name" value="PAS domain"/>
    <property type="match status" value="1"/>
</dbReference>
<dbReference type="InterPro" id="IPR004358">
    <property type="entry name" value="Sig_transdc_His_kin-like_C"/>
</dbReference>
<dbReference type="EC" id="2.7.13.3" evidence="2"/>
<dbReference type="SUPFAM" id="SSF55785">
    <property type="entry name" value="PYP-like sensor domain (PAS domain)"/>
    <property type="match status" value="1"/>
</dbReference>
<evidence type="ECO:0000259" key="11">
    <source>
        <dbReference type="PROSITE" id="PS50113"/>
    </source>
</evidence>
<keyword evidence="5" id="KW-0547">Nucleotide-binding</keyword>
<dbReference type="PANTHER" id="PTHR43065:SF10">
    <property type="entry name" value="PEROXIDE STRESS-ACTIVATED HISTIDINE KINASE MAK3"/>
    <property type="match status" value="1"/>
</dbReference>
<evidence type="ECO:0000256" key="1">
    <source>
        <dbReference type="ARBA" id="ARBA00000085"/>
    </source>
</evidence>
<gene>
    <name evidence="12" type="ORF">P6N53_04455</name>
</gene>
<dbReference type="CDD" id="cd00082">
    <property type="entry name" value="HisKA"/>
    <property type="match status" value="1"/>
</dbReference>
<dbReference type="InterPro" id="IPR035965">
    <property type="entry name" value="PAS-like_dom_sf"/>
</dbReference>
<keyword evidence="3" id="KW-0597">Phosphoprotein</keyword>
<evidence type="ECO:0000256" key="8">
    <source>
        <dbReference type="ARBA" id="ARBA00023012"/>
    </source>
</evidence>
<accession>A0AAW7ZAV7</accession>
<dbReference type="InterPro" id="IPR003594">
    <property type="entry name" value="HATPase_dom"/>
</dbReference>